<protein>
    <submittedName>
        <fullName evidence="1">Uncharacterized protein</fullName>
    </submittedName>
</protein>
<dbReference type="EMBL" id="ACPB03011464">
    <property type="status" value="NOT_ANNOTATED_CDS"/>
    <property type="molecule type" value="Genomic_DNA"/>
</dbReference>
<sequence length="128" mass="14497">MKQIFARSIFDIDTVNLHAGYGFSDPAYRLTLKKLYENPSFDPNQPGVVRELADHSVSCLQYDVSTQPVSIHLPLTRFLAGLHLHLEKYGLTFDSSEFYHLTKQTPVQIIEPVLRTQVVALNQVPSVI</sequence>
<accession>T1IFX3</accession>
<dbReference type="eggNOG" id="KOG1140">
    <property type="taxonomic scope" value="Eukaryota"/>
</dbReference>
<proteinExistence type="predicted"/>
<dbReference type="InParanoid" id="T1IFX3"/>
<dbReference type="AlphaFoldDB" id="T1IFX3"/>
<dbReference type="STRING" id="13249.T1IFX3"/>
<dbReference type="Proteomes" id="UP000015103">
    <property type="component" value="Unassembled WGS sequence"/>
</dbReference>
<keyword evidence="2" id="KW-1185">Reference proteome</keyword>
<dbReference type="HOGENOM" id="CLU_1962296_0_0_1"/>
<name>T1IFX3_RHOPR</name>
<reference evidence="1" key="1">
    <citation type="submission" date="2015-05" db="UniProtKB">
        <authorList>
            <consortium name="EnsemblMetazoa"/>
        </authorList>
    </citation>
    <scope>IDENTIFICATION</scope>
</reference>
<dbReference type="VEuPathDB" id="VectorBase:RPRC015192"/>
<evidence type="ECO:0000313" key="2">
    <source>
        <dbReference type="Proteomes" id="UP000015103"/>
    </source>
</evidence>
<evidence type="ECO:0000313" key="1">
    <source>
        <dbReference type="EnsemblMetazoa" id="RPRC015192-PA"/>
    </source>
</evidence>
<dbReference type="EnsemblMetazoa" id="RPRC015192-RA">
    <property type="protein sequence ID" value="RPRC015192-PA"/>
    <property type="gene ID" value="RPRC015192"/>
</dbReference>
<organism evidence="1 2">
    <name type="scientific">Rhodnius prolixus</name>
    <name type="common">Triatomid bug</name>
    <dbReference type="NCBI Taxonomy" id="13249"/>
    <lineage>
        <taxon>Eukaryota</taxon>
        <taxon>Metazoa</taxon>
        <taxon>Ecdysozoa</taxon>
        <taxon>Arthropoda</taxon>
        <taxon>Hexapoda</taxon>
        <taxon>Insecta</taxon>
        <taxon>Pterygota</taxon>
        <taxon>Neoptera</taxon>
        <taxon>Paraneoptera</taxon>
        <taxon>Hemiptera</taxon>
        <taxon>Heteroptera</taxon>
        <taxon>Panheteroptera</taxon>
        <taxon>Cimicomorpha</taxon>
        <taxon>Reduviidae</taxon>
        <taxon>Triatominae</taxon>
        <taxon>Rhodnius</taxon>
    </lineage>
</organism>